<evidence type="ECO:0000313" key="4">
    <source>
        <dbReference type="EMBL" id="COV87624.1"/>
    </source>
</evidence>
<dbReference type="EMBL" id="CHKL01000463">
    <property type="protein sequence ID" value="COW82819.1"/>
    <property type="molecule type" value="Genomic_DNA"/>
</dbReference>
<feature type="compositionally biased region" description="Basic and acidic residues" evidence="1">
    <location>
        <begin position="21"/>
        <end position="35"/>
    </location>
</feature>
<dbReference type="Proteomes" id="UP000038802">
    <property type="component" value="Unassembled WGS sequence"/>
</dbReference>
<reference evidence="7" key="1">
    <citation type="submission" date="2015-03" db="EMBL/GenBank/DDBJ databases">
        <authorList>
            <consortium name="Pathogen Informatics"/>
            <person name="Murphy D."/>
        </authorList>
    </citation>
    <scope>NUCLEOTIDE SEQUENCE</scope>
    <source>
        <strain evidence="7">N09902308</strain>
    </source>
</reference>
<evidence type="ECO:0000313" key="10">
    <source>
        <dbReference type="Proteomes" id="UP000045842"/>
    </source>
</evidence>
<dbReference type="Proteomes" id="UP000039021">
    <property type="component" value="Unassembled WGS sequence"/>
</dbReference>
<evidence type="ECO:0000313" key="13">
    <source>
        <dbReference type="Proteomes" id="UP000048600"/>
    </source>
</evidence>
<evidence type="ECO:0000313" key="11">
    <source>
        <dbReference type="Proteomes" id="UP000046680"/>
    </source>
</evidence>
<dbReference type="EMBL" id="CSAD01000377">
    <property type="protein sequence ID" value="COV87624.1"/>
    <property type="molecule type" value="Genomic_DNA"/>
</dbReference>
<dbReference type="EMBL" id="CSBK01004412">
    <property type="protein sequence ID" value="CPB87183.1"/>
    <property type="molecule type" value="Genomic_DNA"/>
</dbReference>
<feature type="region of interest" description="Disordered" evidence="1">
    <location>
        <begin position="1"/>
        <end position="53"/>
    </location>
</feature>
<sequence>MRRLTAKEDQHGLVTGTSGLNEHRLAGRVQLRDELGSEPGTTAPCPGTDGRTDEDLAFAWQPDRLSRHIHLAGHGRHPPIHQVT</sequence>
<dbReference type="Proteomes" id="UP000048289">
    <property type="component" value="Unassembled WGS sequence"/>
</dbReference>
<dbReference type="Proteomes" id="UP000045842">
    <property type="component" value="Unassembled WGS sequence"/>
</dbReference>
<dbReference type="Proteomes" id="UP000046680">
    <property type="component" value="Unassembled WGS sequence"/>
</dbReference>
<feature type="compositionally biased region" description="Basic and acidic residues" evidence="1">
    <location>
        <begin position="1"/>
        <end position="11"/>
    </location>
</feature>
<evidence type="ECO:0000313" key="5">
    <source>
        <dbReference type="EMBL" id="COW82819.1"/>
    </source>
</evidence>
<evidence type="ECO:0000313" key="2">
    <source>
        <dbReference type="EMBL" id="CFE50464.1"/>
    </source>
</evidence>
<evidence type="ECO:0000313" key="12">
    <source>
        <dbReference type="Proteomes" id="UP000048289"/>
    </source>
</evidence>
<organism evidence="6 8">
    <name type="scientific">Mycobacterium tuberculosis</name>
    <dbReference type="NCBI Taxonomy" id="1773"/>
    <lineage>
        <taxon>Bacteria</taxon>
        <taxon>Bacillati</taxon>
        <taxon>Actinomycetota</taxon>
        <taxon>Actinomycetes</taxon>
        <taxon>Mycobacteriales</taxon>
        <taxon>Mycobacteriaceae</taxon>
        <taxon>Mycobacterium</taxon>
        <taxon>Mycobacterium tuberculosis complex</taxon>
    </lineage>
</organism>
<reference evidence="8 9" key="2">
    <citation type="submission" date="2015-03" db="EMBL/GenBank/DDBJ databases">
        <authorList>
            <consortium name="Pathogen Informatics"/>
        </authorList>
    </citation>
    <scope>NUCLEOTIDE SEQUENCE [LARGE SCALE GENOMIC DNA]</scope>
    <source>
        <strain evidence="3 11">C09601061</strain>
        <strain evidence="4 10">G09801536</strain>
        <strain evidence="2 12">G09901357</strain>
        <strain evidence="8">K00500041</strain>
        <strain evidence="9">N09902308</strain>
        <strain evidence="5 13">P00601463</strain>
    </source>
</reference>
<name>A0A0T7LT98_MYCTX</name>
<protein>
    <submittedName>
        <fullName evidence="6">Uncharacterized protein</fullName>
    </submittedName>
</protein>
<dbReference type="EMBL" id="CGCX01001679">
    <property type="protein sequence ID" value="CFR99549.1"/>
    <property type="molecule type" value="Genomic_DNA"/>
</dbReference>
<evidence type="ECO:0000256" key="1">
    <source>
        <dbReference type="SAM" id="MobiDB-lite"/>
    </source>
</evidence>
<evidence type="ECO:0000313" key="9">
    <source>
        <dbReference type="Proteomes" id="UP000039021"/>
    </source>
</evidence>
<evidence type="ECO:0000313" key="6">
    <source>
        <dbReference type="EMBL" id="COX52995.1"/>
    </source>
</evidence>
<proteinExistence type="predicted"/>
<dbReference type="AlphaFoldDB" id="A0A0T7LT98"/>
<accession>A0A0T7LT98</accession>
<dbReference type="Proteomes" id="UP000048600">
    <property type="component" value="Unassembled WGS sequence"/>
</dbReference>
<evidence type="ECO:0000313" key="8">
    <source>
        <dbReference type="Proteomes" id="UP000038802"/>
    </source>
</evidence>
<gene>
    <name evidence="3" type="ORF">ERS007657_03460</name>
    <name evidence="4" type="ORF">ERS007679_02627</name>
    <name evidence="2" type="ORF">ERS007681_04757</name>
    <name evidence="6" type="ORF">ERS007703_05319</name>
    <name evidence="7" type="ORF">ERS007739_05453</name>
    <name evidence="5" type="ORF">ERS007741_03234</name>
</gene>
<evidence type="ECO:0000313" key="3">
    <source>
        <dbReference type="EMBL" id="CFR99549.1"/>
    </source>
</evidence>
<reference evidence="6" key="3">
    <citation type="submission" date="2015-03" db="EMBL/GenBank/DDBJ databases">
        <authorList>
            <person name="Murphy D."/>
        </authorList>
    </citation>
    <scope>NUCLEOTIDE SEQUENCE [LARGE SCALE GENOMIC DNA]</scope>
    <source>
        <strain evidence="6">K00500041</strain>
    </source>
</reference>
<evidence type="ECO:0000313" key="7">
    <source>
        <dbReference type="EMBL" id="CPB87183.1"/>
    </source>
</evidence>
<dbReference type="EMBL" id="CSAE01001343">
    <property type="protein sequence ID" value="COX52995.1"/>
    <property type="molecule type" value="Genomic_DNA"/>
</dbReference>
<dbReference type="EMBL" id="CFOE01001380">
    <property type="protein sequence ID" value="CFE50464.1"/>
    <property type="molecule type" value="Genomic_DNA"/>
</dbReference>